<organism evidence="1 2">
    <name type="scientific">Actinomadura rudentiformis</name>
    <dbReference type="NCBI Taxonomy" id="359158"/>
    <lineage>
        <taxon>Bacteria</taxon>
        <taxon>Bacillati</taxon>
        <taxon>Actinomycetota</taxon>
        <taxon>Actinomycetes</taxon>
        <taxon>Streptosporangiales</taxon>
        <taxon>Thermomonosporaceae</taxon>
        <taxon>Actinomadura</taxon>
    </lineage>
</organism>
<dbReference type="AlphaFoldDB" id="A0A6H9YQ21"/>
<evidence type="ECO:0000313" key="2">
    <source>
        <dbReference type="Proteomes" id="UP000468735"/>
    </source>
</evidence>
<dbReference type="RefSeq" id="WP_151568613.1">
    <property type="nucleotide sequence ID" value="NZ_WBMT01000026.1"/>
</dbReference>
<dbReference type="EMBL" id="WBMT01000026">
    <property type="protein sequence ID" value="KAB2341288.1"/>
    <property type="molecule type" value="Genomic_DNA"/>
</dbReference>
<reference evidence="1 2" key="1">
    <citation type="submission" date="2019-09" db="EMBL/GenBank/DDBJ databases">
        <title>Actinomadura physcomitrii sp. nov., a novel actinomycete isolated from moss [Physcomitrium sphaericum (Ludw) Fuernr].</title>
        <authorList>
            <person name="Zhuang X."/>
            <person name="Liu C."/>
        </authorList>
    </citation>
    <scope>NUCLEOTIDE SEQUENCE [LARGE SCALE GENOMIC DNA]</scope>
    <source>
        <strain evidence="1 2">HMC1</strain>
    </source>
</reference>
<gene>
    <name evidence="1" type="ORF">F8566_41955</name>
</gene>
<protein>
    <submittedName>
        <fullName evidence="1">Uncharacterized protein</fullName>
    </submittedName>
</protein>
<comment type="caution">
    <text evidence="1">The sequence shown here is derived from an EMBL/GenBank/DDBJ whole genome shotgun (WGS) entry which is preliminary data.</text>
</comment>
<keyword evidence="2" id="KW-1185">Reference proteome</keyword>
<sequence>MHTAPDGKTYVEVKTRLWVEGFREVATEPIVVGAQTIQAIATPKSVSWQLGETTLTCLGPGSKNDDSCSHVYKRSSAGQPGGVYQLSATITWSVRWTCAGADCDAPGGDLADLSMPSIPEPFVVDEIQTKSRQ</sequence>
<name>A0A6H9YQ21_9ACTN</name>
<accession>A0A6H9YQ21</accession>
<evidence type="ECO:0000313" key="1">
    <source>
        <dbReference type="EMBL" id="KAB2341288.1"/>
    </source>
</evidence>
<dbReference type="Proteomes" id="UP000468735">
    <property type="component" value="Unassembled WGS sequence"/>
</dbReference>
<dbReference type="OrthoDB" id="3742379at2"/>
<proteinExistence type="predicted"/>